<dbReference type="Gene3D" id="2.60.120.260">
    <property type="entry name" value="Galactose-binding domain-like"/>
    <property type="match status" value="2"/>
</dbReference>
<reference evidence="3" key="1">
    <citation type="submission" date="2022-12" db="EMBL/GenBank/DDBJ databases">
        <title>New Phytohabitans aurantiacus sp. RD004123 nov., an actinomycete isolated from soil.</title>
        <authorList>
            <person name="Triningsih D.W."/>
            <person name="Harunari E."/>
            <person name="Igarashi Y."/>
        </authorList>
    </citation>
    <scope>NUCLEOTIDE SEQUENCE</scope>
    <source>
        <strain evidence="3">RD004123</strain>
    </source>
</reference>
<keyword evidence="4" id="KW-1185">Reference proteome</keyword>
<evidence type="ECO:0000259" key="2">
    <source>
        <dbReference type="PROSITE" id="PS51175"/>
    </source>
</evidence>
<organism evidence="3 4">
    <name type="scientific">Phytohabitans aurantiacus</name>
    <dbReference type="NCBI Taxonomy" id="3016789"/>
    <lineage>
        <taxon>Bacteria</taxon>
        <taxon>Bacillati</taxon>
        <taxon>Actinomycetota</taxon>
        <taxon>Actinomycetes</taxon>
        <taxon>Micromonosporales</taxon>
        <taxon>Micromonosporaceae</taxon>
    </lineage>
</organism>
<feature type="chain" id="PRO_5046573468" description="CBM6 domain-containing protein" evidence="1">
    <location>
        <begin position="30"/>
        <end position="722"/>
    </location>
</feature>
<dbReference type="InterPro" id="IPR017853">
    <property type="entry name" value="GH"/>
</dbReference>
<dbReference type="InterPro" id="IPR008979">
    <property type="entry name" value="Galactose-bd-like_sf"/>
</dbReference>
<feature type="domain" description="CBM6" evidence="2">
    <location>
        <begin position="581"/>
        <end position="718"/>
    </location>
</feature>
<name>A0ABQ5R3U6_9ACTN</name>
<comment type="caution">
    <text evidence="3">The sequence shown here is derived from an EMBL/GenBank/DDBJ whole genome shotgun (WGS) entry which is preliminary data.</text>
</comment>
<dbReference type="CDD" id="cd04083">
    <property type="entry name" value="CBM35_Lmo2446-like"/>
    <property type="match status" value="1"/>
</dbReference>
<proteinExistence type="predicted"/>
<dbReference type="InterPro" id="IPR005084">
    <property type="entry name" value="CBM6"/>
</dbReference>
<dbReference type="RefSeq" id="WP_281901694.1">
    <property type="nucleotide sequence ID" value="NZ_BSDI01000039.1"/>
</dbReference>
<dbReference type="SUPFAM" id="SSF51445">
    <property type="entry name" value="(Trans)glycosidases"/>
    <property type="match status" value="1"/>
</dbReference>
<dbReference type="PROSITE" id="PS51175">
    <property type="entry name" value="CBM6"/>
    <property type="match status" value="2"/>
</dbReference>
<accession>A0ABQ5R3U6</accession>
<dbReference type="CDD" id="cd04081">
    <property type="entry name" value="CBM35_galactosidase-like"/>
    <property type="match status" value="1"/>
</dbReference>
<dbReference type="EMBL" id="BSDI01000039">
    <property type="protein sequence ID" value="GLI01003.1"/>
    <property type="molecule type" value="Genomic_DNA"/>
</dbReference>
<evidence type="ECO:0000256" key="1">
    <source>
        <dbReference type="SAM" id="SignalP"/>
    </source>
</evidence>
<dbReference type="Gene3D" id="3.20.20.80">
    <property type="entry name" value="Glycosidases"/>
    <property type="match status" value="1"/>
</dbReference>
<sequence length="722" mass="76478">MRSIRRKIAGAAVLALALGAALPAGVASAAPSQLTVDLSANTGALRYGATGFLYGLGDEGIPNETMLSALRPQVAAQKAPDGLQHPNGDALRVAPMFKRAGGRQIEIYMQDIYPNWPYDNLGLNDYLTKVDTIARKVVADPNRTFFVYVPFNEPDLIWYGGQLTSRFLTDWRTVYQRIKSIDPSARIAGPGFAAYRSAELRAFLTFARDNGVLPDVVTWHELGNDFFANWNNHYNDFRAIESSLGISPRPITIDEYARQSGDLGVPGNLVQYVAKFEASKVDACLAYWTTAGGLNDLVTRNNQATGGWWLYKWYGELTGNTVAVTPPSVGGALQGLAALDPAKQQARVVFGGNNPVTGTYDTNVVVRGLGSAPFLGGTVHATVWGVDTSGLDPSSGPFVVAEGDYTASGGQVTIPLTGLRGSAAYQVIITPNRDLSTVGGSSRYQAEYARLDGGARVTYGTNTGYSGTYFAEGYGASTSASTKFVVTVPSDGYYNVGLRYSAGPLSGAPANRSIRLRLNGSDVTDLALPGTADWNTWNTVTAKVFLPAGISRIEANAYASDDRDAVNLDYLDVAATTGTITSYEAEASGNTLSGTAARASNSGASGGQHVGFVGAGAGNTLRFNNVTVPSAGRYRMVVAYANAEVVGNHQYNNNIVDRGADISVNGGASRRVYFRNTLSWTTFRTTVVDVDLAAGANTITFGNASSGYAPDLDLIRIATPIG</sequence>
<dbReference type="SUPFAM" id="SSF49785">
    <property type="entry name" value="Galactose-binding domain-like"/>
    <property type="match status" value="2"/>
</dbReference>
<gene>
    <name evidence="3" type="ORF">Pa4123_62790</name>
</gene>
<dbReference type="Proteomes" id="UP001144280">
    <property type="component" value="Unassembled WGS sequence"/>
</dbReference>
<feature type="domain" description="CBM6" evidence="2">
    <location>
        <begin position="442"/>
        <end position="574"/>
    </location>
</feature>
<dbReference type="Pfam" id="PF16990">
    <property type="entry name" value="CBM_35"/>
    <property type="match status" value="1"/>
</dbReference>
<keyword evidence="1" id="KW-0732">Signal</keyword>
<feature type="signal peptide" evidence="1">
    <location>
        <begin position="1"/>
        <end position="29"/>
    </location>
</feature>
<evidence type="ECO:0000313" key="4">
    <source>
        <dbReference type="Proteomes" id="UP001144280"/>
    </source>
</evidence>
<evidence type="ECO:0000313" key="3">
    <source>
        <dbReference type="EMBL" id="GLI01003.1"/>
    </source>
</evidence>
<protein>
    <recommendedName>
        <fullName evidence="2">CBM6 domain-containing protein</fullName>
    </recommendedName>
</protein>
<dbReference type="Pfam" id="PF03422">
    <property type="entry name" value="CBM_6"/>
    <property type="match status" value="1"/>
</dbReference>